<proteinExistence type="inferred from homology"/>
<dbReference type="InterPro" id="IPR036390">
    <property type="entry name" value="WH_DNA-bd_sf"/>
</dbReference>
<feature type="region of interest" description="Disordered" evidence="2">
    <location>
        <begin position="1"/>
        <end position="33"/>
    </location>
</feature>
<evidence type="ECO:0000256" key="1">
    <source>
        <dbReference type="ARBA" id="ARBA00006479"/>
    </source>
</evidence>
<evidence type="ECO:0000256" key="2">
    <source>
        <dbReference type="SAM" id="MobiDB-lite"/>
    </source>
</evidence>
<reference evidence="3 4" key="1">
    <citation type="submission" date="2019-10" db="EMBL/GenBank/DDBJ databases">
        <title>Georgenia wutianyii sp. nov. and Georgenia yuyongxinii sp. nov. isolated from plateau pika (Ochotona curzoniae) in the Qinghai-Tibet plateau of China.</title>
        <authorList>
            <person name="Tian Z."/>
        </authorList>
    </citation>
    <scope>NUCLEOTIDE SEQUENCE [LARGE SCALE GENOMIC DNA]</scope>
    <source>
        <strain evidence="3 4">JCM 19765</strain>
    </source>
</reference>
<protein>
    <submittedName>
        <fullName evidence="3">ROK family protein</fullName>
    </submittedName>
</protein>
<gene>
    <name evidence="3" type="ORF">GB881_06410</name>
</gene>
<evidence type="ECO:0000313" key="4">
    <source>
        <dbReference type="Proteomes" id="UP000437709"/>
    </source>
</evidence>
<dbReference type="InterPro" id="IPR000600">
    <property type="entry name" value="ROK"/>
</dbReference>
<dbReference type="InterPro" id="IPR043129">
    <property type="entry name" value="ATPase_NBD"/>
</dbReference>
<dbReference type="Pfam" id="PF00480">
    <property type="entry name" value="ROK"/>
    <property type="match status" value="1"/>
</dbReference>
<keyword evidence="4" id="KW-1185">Reference proteome</keyword>
<dbReference type="Gene3D" id="1.10.10.10">
    <property type="entry name" value="Winged helix-like DNA-binding domain superfamily/Winged helix DNA-binding domain"/>
    <property type="match status" value="1"/>
</dbReference>
<dbReference type="PANTHER" id="PTHR18964:SF149">
    <property type="entry name" value="BIFUNCTIONAL UDP-N-ACETYLGLUCOSAMINE 2-EPIMERASE_N-ACETYLMANNOSAMINE KINASE"/>
    <property type="match status" value="1"/>
</dbReference>
<dbReference type="PANTHER" id="PTHR18964">
    <property type="entry name" value="ROK (REPRESSOR, ORF, KINASE) FAMILY"/>
    <property type="match status" value="1"/>
</dbReference>
<dbReference type="OrthoDB" id="8772678at2"/>
<evidence type="ECO:0000313" key="3">
    <source>
        <dbReference type="EMBL" id="MPV36691.1"/>
    </source>
</evidence>
<accession>A0A6N7EH12</accession>
<dbReference type="EMBL" id="WHPC01000017">
    <property type="protein sequence ID" value="MPV36691.1"/>
    <property type="molecule type" value="Genomic_DNA"/>
</dbReference>
<feature type="compositionally biased region" description="Basic residues" evidence="2">
    <location>
        <begin position="7"/>
        <end position="18"/>
    </location>
</feature>
<organism evidence="3 4">
    <name type="scientific">Georgenia subflava</name>
    <dbReference type="NCBI Taxonomy" id="1622177"/>
    <lineage>
        <taxon>Bacteria</taxon>
        <taxon>Bacillati</taxon>
        <taxon>Actinomycetota</taxon>
        <taxon>Actinomycetes</taxon>
        <taxon>Micrococcales</taxon>
        <taxon>Bogoriellaceae</taxon>
        <taxon>Georgenia</taxon>
    </lineage>
</organism>
<comment type="caution">
    <text evidence="3">The sequence shown here is derived from an EMBL/GenBank/DDBJ whole genome shotgun (WGS) entry which is preliminary data.</text>
</comment>
<comment type="similarity">
    <text evidence="1">Belongs to the ROK (NagC/XylR) family.</text>
</comment>
<dbReference type="SUPFAM" id="SSF46785">
    <property type="entry name" value="Winged helix' DNA-binding domain"/>
    <property type="match status" value="1"/>
</dbReference>
<sequence>MAGYQRIRLRPRRSRRHSGNAPPDTVSSEAVTGSTTARCRLSTALTRVAGTPCCRCPCEASNSGLHPSSTSAEVHYRDLLRRLSIRSVCEMHDESPTHFVKSLPLILVHSSVLGMQSIGSVQAASRRPHDDDVLAALRRFGPLTRAQLVEQVGLSRTTISQVVGELLRSGVLHATRNSAPDGPGRPVERLYLDPASGHVLGIDLGRRLARIVVANAAHETVLSAPVHYPAGSTSWHGRLTNTLAAIHRLAATEGVSLVALRGVGLGVPGPIATVWRQQAEPDGYAPTVLLHELAQFAQASIQQTFGATVTIDNNIRFAGLAEAIWGAGRGSAEQLFVRVSEGMGGSLITRGEIVVGSAGLGGEIGHITVDPYGPRCHCGKRGCLEALAAVPALLKRCELTDVAELFSAWRRGEPAIRDAVGAAAVHVGRSVAAVVMATNPSVVVIGGDLVEGIPEFALLVEASVREHIIPGMRGFVAVHAAHLGPGGGALGAIAAVLQRPAMPMN</sequence>
<name>A0A6N7EH12_9MICO</name>
<dbReference type="AlphaFoldDB" id="A0A6N7EH12"/>
<dbReference type="SUPFAM" id="SSF53067">
    <property type="entry name" value="Actin-like ATPase domain"/>
    <property type="match status" value="1"/>
</dbReference>
<dbReference type="Gene3D" id="3.30.420.40">
    <property type="match status" value="2"/>
</dbReference>
<dbReference type="Proteomes" id="UP000437709">
    <property type="component" value="Unassembled WGS sequence"/>
</dbReference>
<dbReference type="InterPro" id="IPR036388">
    <property type="entry name" value="WH-like_DNA-bd_sf"/>
</dbReference>